<dbReference type="Gene3D" id="2.60.120.650">
    <property type="entry name" value="Cupin"/>
    <property type="match status" value="1"/>
</dbReference>
<sequence>MFKIFLIGVLFRISLQTGFQKDLNVNIQFPPILDRRDGIPTGHLRPLGWQSRAEGPVKEESVMIEAEHFWNSYIESVTPVVLRGLVLGSDACEKWTDSYLMKEFGHLDIKLAERKQNLRNEKSQMKLKDFLEGFRLEDWYLNGIMPEEMQNEAPIPRLLNCGPFTFDKNSQNYNKIKEKIFNIFNETLDLDLEIPKMVQLVEPYFWLSAGETSSLIHSHPEHNLHCVLDGRKDFILIPNDQFVNPTKKYGQNQHKKKSDWRKELGLNENYLNSNEWYSKIDVDKVNAFKFKLLENMIWYYASLREGDCIYIPSNYLHQVRSHGRSLTTSIYFKTFNLKKTETKFYDQIKSEMFKQCSNNAPLFDKMSSVSENFVWVYSHSERHLNKKIFKPIDVRYYLHYLIKNESLFYENFENFHSEITREFPSKTNDFKSEIKELLSLKPMDLWSDLTTEKSLSIEKIFKIQDSNLKRLNQLLNIVSNYHGHESNYLARNDEL</sequence>
<keyword evidence="5" id="KW-0408">Iron</keyword>
<gene>
    <name evidence="9" type="ORF">OXX778_LOCUS1788</name>
</gene>
<reference evidence="9" key="1">
    <citation type="submission" date="2021-02" db="EMBL/GenBank/DDBJ databases">
        <authorList>
            <person name="Nowell W R."/>
        </authorList>
    </citation>
    <scope>NUCLEOTIDE SEQUENCE</scope>
    <source>
        <strain evidence="9">Ploen Becks lab</strain>
    </source>
</reference>
<keyword evidence="7" id="KW-0732">Signal</keyword>
<comment type="cofactor">
    <cofactor evidence="1">
        <name>Fe(2+)</name>
        <dbReference type="ChEBI" id="CHEBI:29033"/>
    </cofactor>
</comment>
<evidence type="ECO:0000313" key="10">
    <source>
        <dbReference type="Proteomes" id="UP000663879"/>
    </source>
</evidence>
<evidence type="ECO:0000256" key="7">
    <source>
        <dbReference type="SAM" id="SignalP"/>
    </source>
</evidence>
<evidence type="ECO:0000313" key="9">
    <source>
        <dbReference type="EMBL" id="CAF0717189.1"/>
    </source>
</evidence>
<name>A0A813M9N6_9BILA</name>
<proteinExistence type="predicted"/>
<feature type="chain" id="PRO_5032294414" description="JmjC domain-containing protein" evidence="7">
    <location>
        <begin position="17"/>
        <end position="495"/>
    </location>
</feature>
<keyword evidence="10" id="KW-1185">Reference proteome</keyword>
<dbReference type="Proteomes" id="UP000663879">
    <property type="component" value="Unassembled WGS sequence"/>
</dbReference>
<dbReference type="PANTHER" id="PTHR12461">
    <property type="entry name" value="HYPOXIA-INDUCIBLE FACTOR 1 ALPHA INHIBITOR-RELATED"/>
    <property type="match status" value="1"/>
</dbReference>
<evidence type="ECO:0000256" key="6">
    <source>
        <dbReference type="ARBA" id="ARBA00023242"/>
    </source>
</evidence>
<dbReference type="PANTHER" id="PTHR12461:SF106">
    <property type="entry name" value="BIFUNCTIONAL PEPTIDASE AND ARGINYL-HYDROXYLASE JMJD5"/>
    <property type="match status" value="1"/>
</dbReference>
<keyword evidence="4" id="KW-0560">Oxidoreductase</keyword>
<keyword evidence="3" id="KW-0479">Metal-binding</keyword>
<dbReference type="OrthoDB" id="415358at2759"/>
<dbReference type="PROSITE" id="PS51184">
    <property type="entry name" value="JMJC"/>
    <property type="match status" value="1"/>
</dbReference>
<evidence type="ECO:0000259" key="8">
    <source>
        <dbReference type="PROSITE" id="PS51184"/>
    </source>
</evidence>
<feature type="domain" description="JmjC" evidence="8">
    <location>
        <begin position="183"/>
        <end position="349"/>
    </location>
</feature>
<organism evidence="9 10">
    <name type="scientific">Brachionus calyciflorus</name>
    <dbReference type="NCBI Taxonomy" id="104777"/>
    <lineage>
        <taxon>Eukaryota</taxon>
        <taxon>Metazoa</taxon>
        <taxon>Spiralia</taxon>
        <taxon>Gnathifera</taxon>
        <taxon>Rotifera</taxon>
        <taxon>Eurotatoria</taxon>
        <taxon>Monogononta</taxon>
        <taxon>Pseudotrocha</taxon>
        <taxon>Ploima</taxon>
        <taxon>Brachionidae</taxon>
        <taxon>Brachionus</taxon>
    </lineage>
</organism>
<dbReference type="GO" id="GO:0016491">
    <property type="term" value="F:oxidoreductase activity"/>
    <property type="evidence" value="ECO:0007669"/>
    <property type="project" value="UniProtKB-KW"/>
</dbReference>
<comment type="caution">
    <text evidence="9">The sequence shown here is derived from an EMBL/GenBank/DDBJ whole genome shotgun (WGS) entry which is preliminary data.</text>
</comment>
<dbReference type="GO" id="GO:0046872">
    <property type="term" value="F:metal ion binding"/>
    <property type="evidence" value="ECO:0007669"/>
    <property type="project" value="UniProtKB-KW"/>
</dbReference>
<dbReference type="EMBL" id="CAJNOC010000124">
    <property type="protein sequence ID" value="CAF0717189.1"/>
    <property type="molecule type" value="Genomic_DNA"/>
</dbReference>
<comment type="subcellular location">
    <subcellularLocation>
        <location evidence="2">Nucleus</location>
    </subcellularLocation>
</comment>
<evidence type="ECO:0000256" key="1">
    <source>
        <dbReference type="ARBA" id="ARBA00001954"/>
    </source>
</evidence>
<dbReference type="Pfam" id="PF13621">
    <property type="entry name" value="Cupin_8"/>
    <property type="match status" value="1"/>
</dbReference>
<evidence type="ECO:0000256" key="2">
    <source>
        <dbReference type="ARBA" id="ARBA00004123"/>
    </source>
</evidence>
<protein>
    <recommendedName>
        <fullName evidence="8">JmjC domain-containing protein</fullName>
    </recommendedName>
</protein>
<keyword evidence="6" id="KW-0539">Nucleus</keyword>
<accession>A0A813M9N6</accession>
<dbReference type="SUPFAM" id="SSF51197">
    <property type="entry name" value="Clavaminate synthase-like"/>
    <property type="match status" value="1"/>
</dbReference>
<dbReference type="AlphaFoldDB" id="A0A813M9N6"/>
<dbReference type="GO" id="GO:0005634">
    <property type="term" value="C:nucleus"/>
    <property type="evidence" value="ECO:0007669"/>
    <property type="project" value="UniProtKB-SubCell"/>
</dbReference>
<dbReference type="InterPro" id="IPR041667">
    <property type="entry name" value="Cupin_8"/>
</dbReference>
<evidence type="ECO:0000256" key="5">
    <source>
        <dbReference type="ARBA" id="ARBA00023004"/>
    </source>
</evidence>
<dbReference type="InterPro" id="IPR003347">
    <property type="entry name" value="JmjC_dom"/>
</dbReference>
<feature type="signal peptide" evidence="7">
    <location>
        <begin position="1"/>
        <end position="16"/>
    </location>
</feature>
<evidence type="ECO:0000256" key="4">
    <source>
        <dbReference type="ARBA" id="ARBA00023002"/>
    </source>
</evidence>
<evidence type="ECO:0000256" key="3">
    <source>
        <dbReference type="ARBA" id="ARBA00022723"/>
    </source>
</evidence>